<feature type="compositionally biased region" description="Polar residues" evidence="1">
    <location>
        <begin position="20"/>
        <end position="43"/>
    </location>
</feature>
<evidence type="ECO:0000256" key="1">
    <source>
        <dbReference type="SAM" id="MobiDB-lite"/>
    </source>
</evidence>
<feature type="compositionally biased region" description="Basic residues" evidence="1">
    <location>
        <begin position="809"/>
        <end position="823"/>
    </location>
</feature>
<protein>
    <submittedName>
        <fullName evidence="2">Uncharacterized protein</fullName>
    </submittedName>
</protein>
<sequence length="851" mass="90774">MKKQQALCSKVQVIGMAVDSPSSTARLDMGGSSTRNSSQCSFTSLAPPVLPAPVPPLRPPRRPSSKMHTMSGQDTSDSADSNMALNWVELIDGSSNPQMQQHLASSESSLARSDTVKSSFLGARTSTVGTSLDMDAASTVATSVSPATSIQALPLSASASDDADIGHNTFRNLAMSPAPTMSRRISEISDAGTKEILLSDRESLAAPKLSSESFVRGPIDEQHPDFQSFYPAGTSLTRPVKLMSPAATSPLSLLPEVEVRPAPPRHVGAVPDLSSPRASSSHDGSHGRMAFPHAQGSMLTEASRSLRSFRSASDASVRQYRPLPTIPVQSRGYSLDPTVGRRDTSRADSFVTADGHSLQENIGQRAVDGLPTLDTQLSPLRLMGMVSAASSPTQWTHNSPDQPATGAGMYGRRPSRSSLSKASPVGGPRPFPSVPVPSLEAAIESASNRHFAANSKQGPPLSPSATYEAKSQPQIFESPLSSPAGPRDSWTSFEEPWSAAVVTSSSMLGAVRGMARPELTVNDKQVLRRALSQPRDDAHGSIDSQTLSPGGPDEDEDAELTRLEKSRSGTKKLPPLRVQQSDELSGSVERAPYADTGVQASLAALRALESPGESLRTILARQRIFGEDEAVTEFLRESGILNSESHLDDQEVLVMSGPHQRRRSAPHPRDRSSYYSSEELSSSGKGPSGRRADAARRRRRANNTSKADASCASRAETSGRRQRSRSDIQTSGARDSMPSNPNGRHRADLSRYDAQLDELLLLREKVLQRGSSTGHGHGRSDSQNASNDHGGTVSVQGGHSYSIADSARRPRKSSTSSKRKSRSSKLGYTMPDIMAWQEGLGNNAAASSKVV</sequence>
<reference evidence="2 3" key="1">
    <citation type="submission" date="2018-03" db="EMBL/GenBank/DDBJ databases">
        <authorList>
            <person name="Guldener U."/>
        </authorList>
    </citation>
    <scope>NUCLEOTIDE SEQUENCE [LARGE SCALE GENOMIC DNA]</scope>
    <source>
        <strain evidence="2 3">NBRC100155</strain>
    </source>
</reference>
<feature type="region of interest" description="Disordered" evidence="1">
    <location>
        <begin position="657"/>
        <end position="748"/>
    </location>
</feature>
<feature type="region of interest" description="Disordered" evidence="1">
    <location>
        <begin position="390"/>
        <end position="433"/>
    </location>
</feature>
<dbReference type="AlphaFoldDB" id="A0A5C3E0S0"/>
<organism evidence="2 3">
    <name type="scientific">Ustilago trichophora</name>
    <dbReference type="NCBI Taxonomy" id="86804"/>
    <lineage>
        <taxon>Eukaryota</taxon>
        <taxon>Fungi</taxon>
        <taxon>Dikarya</taxon>
        <taxon>Basidiomycota</taxon>
        <taxon>Ustilaginomycotina</taxon>
        <taxon>Ustilaginomycetes</taxon>
        <taxon>Ustilaginales</taxon>
        <taxon>Ustilaginaceae</taxon>
        <taxon>Ustilago</taxon>
    </lineage>
</organism>
<feature type="region of interest" description="Disordered" evidence="1">
    <location>
        <begin position="267"/>
        <end position="291"/>
    </location>
</feature>
<feature type="compositionally biased region" description="Polar residues" evidence="1">
    <location>
        <begin position="463"/>
        <end position="481"/>
    </location>
</feature>
<dbReference type="EMBL" id="OOIN01000007">
    <property type="protein sequence ID" value="SPO24294.1"/>
    <property type="molecule type" value="Genomic_DNA"/>
</dbReference>
<feature type="compositionally biased region" description="Polar residues" evidence="1">
    <location>
        <begin position="66"/>
        <end position="79"/>
    </location>
</feature>
<feature type="region of interest" description="Disordered" evidence="1">
    <location>
        <begin position="770"/>
        <end position="829"/>
    </location>
</feature>
<feature type="region of interest" description="Disordered" evidence="1">
    <location>
        <begin position="449"/>
        <end position="491"/>
    </location>
</feature>
<keyword evidence="3" id="KW-1185">Reference proteome</keyword>
<feature type="compositionally biased region" description="Pro residues" evidence="1">
    <location>
        <begin position="48"/>
        <end position="58"/>
    </location>
</feature>
<proteinExistence type="predicted"/>
<feature type="compositionally biased region" description="Polar residues" evidence="1">
    <location>
        <begin position="390"/>
        <end position="402"/>
    </location>
</feature>
<name>A0A5C3E0S0_9BASI</name>
<gene>
    <name evidence="2" type="ORF">UTRI_03562</name>
</gene>
<feature type="compositionally biased region" description="Low complexity" evidence="1">
    <location>
        <begin position="673"/>
        <end position="683"/>
    </location>
</feature>
<feature type="region of interest" description="Disordered" evidence="1">
    <location>
        <begin position="19"/>
        <end position="79"/>
    </location>
</feature>
<evidence type="ECO:0000313" key="3">
    <source>
        <dbReference type="Proteomes" id="UP000324022"/>
    </source>
</evidence>
<feature type="compositionally biased region" description="Polar residues" evidence="1">
    <location>
        <begin position="727"/>
        <end position="742"/>
    </location>
</feature>
<evidence type="ECO:0000313" key="2">
    <source>
        <dbReference type="EMBL" id="SPO24294.1"/>
    </source>
</evidence>
<feature type="region of interest" description="Disordered" evidence="1">
    <location>
        <begin position="531"/>
        <end position="586"/>
    </location>
</feature>
<dbReference type="Proteomes" id="UP000324022">
    <property type="component" value="Unassembled WGS sequence"/>
</dbReference>
<accession>A0A5C3E0S0</accession>
<feature type="compositionally biased region" description="Polar residues" evidence="1">
    <location>
        <begin position="783"/>
        <end position="799"/>
    </location>
</feature>
<dbReference type="OrthoDB" id="2555678at2759"/>